<dbReference type="NCBIfam" id="NF046112">
    <property type="entry name" value="MSMEG_6209_Nter"/>
    <property type="match status" value="1"/>
</dbReference>
<dbReference type="Gene3D" id="1.10.8.1060">
    <property type="entry name" value="Corynebacterium glutamicum thioredoxin-dependent arsenate reductase, N-terminal domain"/>
    <property type="match status" value="1"/>
</dbReference>
<evidence type="ECO:0000313" key="2">
    <source>
        <dbReference type="EMBL" id="PJI94514.1"/>
    </source>
</evidence>
<reference evidence="2 3" key="1">
    <citation type="submission" date="2017-11" db="EMBL/GenBank/DDBJ databases">
        <title>Genomic Encyclopedia of Archaeal and Bacterial Type Strains, Phase II (KMG-II): From Individual Species to Whole Genera.</title>
        <authorList>
            <person name="Goeker M."/>
        </authorList>
    </citation>
    <scope>NUCLEOTIDE SEQUENCE [LARGE SCALE GENOMIC DNA]</scope>
    <source>
        <strain evidence="2 3">DSM 22413</strain>
    </source>
</reference>
<dbReference type="EMBL" id="PGTZ01000006">
    <property type="protein sequence ID" value="PJI94514.1"/>
    <property type="molecule type" value="Genomic_DNA"/>
</dbReference>
<evidence type="ECO:0008006" key="4">
    <source>
        <dbReference type="Google" id="ProtNLM"/>
    </source>
</evidence>
<keyword evidence="3" id="KW-1185">Reference proteome</keyword>
<sequence length="70" mass="8014">MTTNNEQRALGDAVDRLTERHPDVAADEIRRQVDETHEEFDGAPVRDFVPILVEHQVDETLRTQDSETPT</sequence>
<evidence type="ECO:0000256" key="1">
    <source>
        <dbReference type="SAM" id="MobiDB-lite"/>
    </source>
</evidence>
<accession>A0A2M8WUC2</accession>
<dbReference type="OrthoDB" id="4277148at2"/>
<dbReference type="RefSeq" id="WP_100348537.1">
    <property type="nucleotide sequence ID" value="NZ_PGTZ01000006.1"/>
</dbReference>
<organism evidence="2 3">
    <name type="scientific">Luteimicrobium subarcticum</name>
    <dbReference type="NCBI Taxonomy" id="620910"/>
    <lineage>
        <taxon>Bacteria</taxon>
        <taxon>Bacillati</taxon>
        <taxon>Actinomycetota</taxon>
        <taxon>Actinomycetes</taxon>
        <taxon>Micrococcales</taxon>
        <taxon>Luteimicrobium</taxon>
    </lineage>
</organism>
<proteinExistence type="predicted"/>
<comment type="caution">
    <text evidence="2">The sequence shown here is derived from an EMBL/GenBank/DDBJ whole genome shotgun (WGS) entry which is preliminary data.</text>
</comment>
<name>A0A2M8WUC2_9MICO</name>
<dbReference type="AlphaFoldDB" id="A0A2M8WUC2"/>
<gene>
    <name evidence="2" type="ORF">CLV34_0354</name>
</gene>
<feature type="region of interest" description="Disordered" evidence="1">
    <location>
        <begin position="1"/>
        <end position="20"/>
    </location>
</feature>
<evidence type="ECO:0000313" key="3">
    <source>
        <dbReference type="Proteomes" id="UP000231586"/>
    </source>
</evidence>
<protein>
    <recommendedName>
        <fullName evidence="4">CUE domain-containing protein</fullName>
    </recommendedName>
</protein>
<dbReference type="Proteomes" id="UP000231586">
    <property type="component" value="Unassembled WGS sequence"/>
</dbReference>